<dbReference type="GO" id="GO:0046872">
    <property type="term" value="F:metal ion binding"/>
    <property type="evidence" value="ECO:0007669"/>
    <property type="project" value="UniProtKB-KW"/>
</dbReference>
<dbReference type="GO" id="GO:1990077">
    <property type="term" value="C:primosome complex"/>
    <property type="evidence" value="ECO:0007669"/>
    <property type="project" value="UniProtKB-KW"/>
</dbReference>
<evidence type="ECO:0000313" key="13">
    <source>
        <dbReference type="Proteomes" id="UP000678237"/>
    </source>
</evidence>
<dbReference type="GO" id="GO:0008143">
    <property type="term" value="F:poly(A) binding"/>
    <property type="evidence" value="ECO:0007669"/>
    <property type="project" value="InterPro"/>
</dbReference>
<dbReference type="GO" id="GO:0006269">
    <property type="term" value="P:DNA replication, synthesis of primer"/>
    <property type="evidence" value="ECO:0007669"/>
    <property type="project" value="UniProtKB-UniRule"/>
</dbReference>
<evidence type="ECO:0000256" key="9">
    <source>
        <dbReference type="HAMAP-Rule" id="MF_00007"/>
    </source>
</evidence>
<name>A0A8T4L7C9_9ARCH</name>
<evidence type="ECO:0000313" key="12">
    <source>
        <dbReference type="EMBL" id="MBS3062567.1"/>
    </source>
</evidence>
<dbReference type="InterPro" id="IPR034154">
    <property type="entry name" value="TOPRIM_DnaG/twinkle"/>
</dbReference>
<evidence type="ECO:0000256" key="7">
    <source>
        <dbReference type="ARBA" id="ARBA00022842"/>
    </source>
</evidence>
<dbReference type="SUPFAM" id="SSF56731">
    <property type="entry name" value="DNA primase core"/>
    <property type="match status" value="1"/>
</dbReference>
<feature type="region of interest" description="Disordered" evidence="10">
    <location>
        <begin position="276"/>
        <end position="450"/>
    </location>
</feature>
<dbReference type="Gene3D" id="3.40.1360.10">
    <property type="match status" value="1"/>
</dbReference>
<sequence length="564" mass="61434">MAKTYVNTVKYMIHIKFEVKGIVDKPDIVGAIFGQSEGLLGDEMDLKELQKNGKVGRIEIEHKSALGKTKGMIYVPSSMDMVETSILAAAVESVDKVGPCEAKFEVAKIEDTRGNKREEIKNRAKELLKNLMDTQAPETTEIKTEVQEQARAADIETYGGDKLPCGPDAKTDPEIVVVEGRADVVNLLKNNIKNVVGMEGSKISQDIVDLCRDKQVTVFVDGDRGGDLIARKLMQLAKVDFVAKAPDGKEVEELQRKEIIMALRKRMTLEEFDNAQAFRPREERPFNRPEGERREFGGHGERTGFDRGFGRGRGFGERSEGFGGRGQGFARGPPGGERGYGPRPGFRERSPRGRFERGQFEGNQSAGSPSEGGEGEGQGFETREGRGQGFGERRQSGFGRGRGRFERGGPRRGGSGRMGFHGRDRPGYGEEPAFQEGTGGPAPLGERKPFSSFEAPAFAGEEAKTEPTVVASAEERALFEPILKELRGTLKARLLDDGMNVLSEVEVKDLVQAIGCAGNAKTVVFDGIITKRLADEADKAGVQTLVGVRKGKLGEGLKVKALAL</sequence>
<feature type="compositionally biased region" description="Gly residues" evidence="10">
    <location>
        <begin position="321"/>
        <end position="339"/>
    </location>
</feature>
<dbReference type="HAMAP" id="MF_00007">
    <property type="entry name" value="DNA_primase_DnaG_arc"/>
    <property type="match status" value="1"/>
</dbReference>
<evidence type="ECO:0000256" key="5">
    <source>
        <dbReference type="ARBA" id="ARBA00022705"/>
    </source>
</evidence>
<dbReference type="PANTHER" id="PTHR30313">
    <property type="entry name" value="DNA PRIMASE"/>
    <property type="match status" value="1"/>
</dbReference>
<dbReference type="InterPro" id="IPR050219">
    <property type="entry name" value="DnaG_primase"/>
</dbReference>
<protein>
    <recommendedName>
        <fullName evidence="9">DNA primase DnaG</fullName>
        <ecNumber evidence="9">2.7.7.101</ecNumber>
    </recommendedName>
</protein>
<evidence type="ECO:0000256" key="10">
    <source>
        <dbReference type="SAM" id="MobiDB-lite"/>
    </source>
</evidence>
<keyword evidence="2 9" id="KW-0639">Primosome</keyword>
<dbReference type="GO" id="GO:0005737">
    <property type="term" value="C:cytoplasm"/>
    <property type="evidence" value="ECO:0007669"/>
    <property type="project" value="TreeGrafter"/>
</dbReference>
<evidence type="ECO:0000256" key="4">
    <source>
        <dbReference type="ARBA" id="ARBA00022695"/>
    </source>
</evidence>
<evidence type="ECO:0000259" key="11">
    <source>
        <dbReference type="PROSITE" id="PS50880"/>
    </source>
</evidence>
<organism evidence="12 13">
    <name type="scientific">Candidatus Iainarchaeum sp</name>
    <dbReference type="NCBI Taxonomy" id="3101447"/>
    <lineage>
        <taxon>Archaea</taxon>
        <taxon>Candidatus Iainarchaeota</taxon>
        <taxon>Candidatus Iainarchaeia</taxon>
        <taxon>Candidatus Iainarchaeales</taxon>
        <taxon>Candidatus Iainarchaeaceae</taxon>
        <taxon>Candidatus Iainarchaeum</taxon>
    </lineage>
</organism>
<feature type="compositionally biased region" description="Basic and acidic residues" evidence="10">
    <location>
        <begin position="279"/>
        <end position="320"/>
    </location>
</feature>
<keyword evidence="8 9" id="KW-0804">Transcription</keyword>
<dbReference type="EC" id="2.7.7.101" evidence="9"/>
<feature type="domain" description="Toprim" evidence="11">
    <location>
        <begin position="173"/>
        <end position="259"/>
    </location>
</feature>
<keyword evidence="3 9" id="KW-0808">Transferase</keyword>
<comment type="subunit">
    <text evidence="9">Forms a ternary complex with MCM helicase and DNA. Component of the archaeal exosome complex.</text>
</comment>
<proteinExistence type="inferred from homology"/>
<feature type="compositionally biased region" description="Basic and acidic residues" evidence="10">
    <location>
        <begin position="381"/>
        <end position="395"/>
    </location>
</feature>
<dbReference type="GO" id="GO:0000428">
    <property type="term" value="C:DNA-directed RNA polymerase complex"/>
    <property type="evidence" value="ECO:0007669"/>
    <property type="project" value="UniProtKB-KW"/>
</dbReference>
<dbReference type="SMART" id="SM00493">
    <property type="entry name" value="TOPRIM"/>
    <property type="match status" value="1"/>
</dbReference>
<feature type="compositionally biased region" description="Basic and acidic residues" evidence="10">
    <location>
        <begin position="345"/>
        <end position="359"/>
    </location>
</feature>
<keyword evidence="1 9" id="KW-0240">DNA-directed RNA polymerase</keyword>
<evidence type="ECO:0000256" key="8">
    <source>
        <dbReference type="ARBA" id="ARBA00023163"/>
    </source>
</evidence>
<dbReference type="Pfam" id="PF13662">
    <property type="entry name" value="Toprim_4"/>
    <property type="match status" value="1"/>
</dbReference>
<dbReference type="NCBIfam" id="NF003108">
    <property type="entry name" value="PRK04031.1-1"/>
    <property type="match status" value="1"/>
</dbReference>
<comment type="catalytic activity">
    <reaction evidence="9">
        <text>ssDNA + n NTP = ssDNA/pppN(pN)n-1 hybrid + (n-1) diphosphate.</text>
        <dbReference type="EC" id="2.7.7.101"/>
    </reaction>
</comment>
<dbReference type="PANTHER" id="PTHR30313:SF2">
    <property type="entry name" value="DNA PRIMASE"/>
    <property type="match status" value="1"/>
</dbReference>
<keyword evidence="9" id="KW-0271">Exosome</keyword>
<gene>
    <name evidence="9" type="primary">dnaG</name>
    <name evidence="12" type="ORF">J4203_01720</name>
</gene>
<evidence type="ECO:0000256" key="6">
    <source>
        <dbReference type="ARBA" id="ARBA00022723"/>
    </source>
</evidence>
<dbReference type="AlphaFoldDB" id="A0A8T4L7C9"/>
<keyword evidence="5 9" id="KW-0235">DNA replication</keyword>
<reference evidence="12" key="2">
    <citation type="submission" date="2021-05" db="EMBL/GenBank/DDBJ databases">
        <title>Protein family content uncovers lineage relationships and bacterial pathway maintenance mechanisms in DPANN archaea.</title>
        <authorList>
            <person name="Castelle C.J."/>
            <person name="Meheust R."/>
            <person name="Jaffe A.L."/>
            <person name="Seitz K."/>
            <person name="Gong X."/>
            <person name="Baker B.J."/>
            <person name="Banfield J.F."/>
        </authorList>
    </citation>
    <scope>NUCLEOTIDE SEQUENCE</scope>
    <source>
        <strain evidence="12">RIFCSPLOWO2_01_FULL_58_19</strain>
    </source>
</reference>
<dbReference type="GO" id="GO:0003899">
    <property type="term" value="F:DNA-directed RNA polymerase activity"/>
    <property type="evidence" value="ECO:0007669"/>
    <property type="project" value="UniProtKB-UniRule"/>
</dbReference>
<comment type="similarity">
    <text evidence="9">Belongs to the archaeal DnaG primase family.</text>
</comment>
<keyword evidence="6" id="KW-0479">Metal-binding</keyword>
<reference evidence="12" key="1">
    <citation type="submission" date="2021-03" db="EMBL/GenBank/DDBJ databases">
        <authorList>
            <person name="Jaffe A."/>
        </authorList>
    </citation>
    <scope>NUCLEOTIDE SEQUENCE</scope>
    <source>
        <strain evidence="12">RIFCSPLOWO2_01_FULL_58_19</strain>
    </source>
</reference>
<dbReference type="PROSITE" id="PS50880">
    <property type="entry name" value="TOPRIM"/>
    <property type="match status" value="1"/>
</dbReference>
<dbReference type="EMBL" id="JAGVWE010000002">
    <property type="protein sequence ID" value="MBS3062567.1"/>
    <property type="molecule type" value="Genomic_DNA"/>
</dbReference>
<dbReference type="CDD" id="cd01029">
    <property type="entry name" value="TOPRIM_primases"/>
    <property type="match status" value="1"/>
</dbReference>
<keyword evidence="7" id="KW-0460">Magnesium</keyword>
<keyword evidence="4 9" id="KW-0548">Nucleotidyltransferase</keyword>
<dbReference type="GO" id="GO:0000178">
    <property type="term" value="C:exosome (RNase complex)"/>
    <property type="evidence" value="ECO:0007669"/>
    <property type="project" value="UniProtKB-KW"/>
</dbReference>
<evidence type="ECO:0000256" key="1">
    <source>
        <dbReference type="ARBA" id="ARBA00022478"/>
    </source>
</evidence>
<evidence type="ECO:0000256" key="2">
    <source>
        <dbReference type="ARBA" id="ARBA00022515"/>
    </source>
</evidence>
<comment type="function">
    <text evidence="9">RNA polymerase that catalyzes the synthesis of short RNA molecules used as primers for DNA polymerase during DNA replication. Also part of the exosome, which is a complex involved in RNA degradation. Acts as a poly(A)-binding protein that enhances the interaction between heteropolymeric, adenine-rich transcripts and the exosome.</text>
</comment>
<dbReference type="InterPro" id="IPR020607">
    <property type="entry name" value="Primase_DnaG_arc"/>
</dbReference>
<evidence type="ECO:0000256" key="3">
    <source>
        <dbReference type="ARBA" id="ARBA00022679"/>
    </source>
</evidence>
<dbReference type="Proteomes" id="UP000678237">
    <property type="component" value="Unassembled WGS sequence"/>
</dbReference>
<comment type="caution">
    <text evidence="12">The sequence shown here is derived from an EMBL/GenBank/DDBJ whole genome shotgun (WGS) entry which is preliminary data.</text>
</comment>
<dbReference type="InterPro" id="IPR006171">
    <property type="entry name" value="TOPRIM_dom"/>
</dbReference>
<accession>A0A8T4L7C9</accession>